<evidence type="ECO:0000313" key="3">
    <source>
        <dbReference type="EMBL" id="PON35887.1"/>
    </source>
</evidence>
<dbReference type="AlphaFoldDB" id="A0A2P5AH73"/>
<dbReference type="EMBL" id="JXTB01000592">
    <property type="protein sequence ID" value="PON35887.1"/>
    <property type="molecule type" value="Genomic_DNA"/>
</dbReference>
<evidence type="ECO:0000256" key="1">
    <source>
        <dbReference type="SAM" id="Phobius"/>
    </source>
</evidence>
<proteinExistence type="predicted"/>
<name>A0A2P5AH73_PARAD</name>
<feature type="transmembrane region" description="Helical" evidence="1">
    <location>
        <begin position="264"/>
        <end position="287"/>
    </location>
</feature>
<keyword evidence="4" id="KW-1185">Reference proteome</keyword>
<dbReference type="Gene3D" id="3.10.450.50">
    <property type="match status" value="1"/>
</dbReference>
<feature type="domain" description="SnoaL-like" evidence="2">
    <location>
        <begin position="90"/>
        <end position="192"/>
    </location>
</feature>
<dbReference type="PANTHER" id="PTHR33698:SF1">
    <property type="entry name" value="NUCLEAR TRANSPORT FACTOR 2 (NTF2) FAMILY PROTEIN"/>
    <property type="match status" value="1"/>
</dbReference>
<organism evidence="3 4">
    <name type="scientific">Parasponia andersonii</name>
    <name type="common">Sponia andersonii</name>
    <dbReference type="NCBI Taxonomy" id="3476"/>
    <lineage>
        <taxon>Eukaryota</taxon>
        <taxon>Viridiplantae</taxon>
        <taxon>Streptophyta</taxon>
        <taxon>Embryophyta</taxon>
        <taxon>Tracheophyta</taxon>
        <taxon>Spermatophyta</taxon>
        <taxon>Magnoliopsida</taxon>
        <taxon>eudicotyledons</taxon>
        <taxon>Gunneridae</taxon>
        <taxon>Pentapetalae</taxon>
        <taxon>rosids</taxon>
        <taxon>fabids</taxon>
        <taxon>Rosales</taxon>
        <taxon>Cannabaceae</taxon>
        <taxon>Parasponia</taxon>
    </lineage>
</organism>
<evidence type="ECO:0000313" key="4">
    <source>
        <dbReference type="Proteomes" id="UP000237105"/>
    </source>
</evidence>
<protein>
    <submittedName>
        <fullName evidence="3">Polyketide cyclase SnoaL-like domain containing protein</fullName>
    </submittedName>
</protein>
<sequence>MSTAASFSGRGAPWKIIRRRPTSKFAIESLAIKTTCPLGQNRLKTQQYRIHGHRNAENKLLNGHKLHPVMASKSTSNSNSSYLSPLGIIKEFYECINEKQLKRLGDYISEDCYIEECSFPTPIEGKEEVLRFYDLLIASMGENVKFKVVHLCEGDDQLIAAANWHLEWKKARIPFTRGCSFFECSKEGEKITIKKAQIVNESPIKPGSLVLKLLKIVTTLFDDFPSTTEWFLKSPHIILQWLLKIYNIIWTIFINPILKSYLHVWNFATLLHSYAFQILLNILKLFIK</sequence>
<gene>
    <name evidence="3" type="ORF">PanWU01x14_332840</name>
</gene>
<dbReference type="SUPFAM" id="SSF54427">
    <property type="entry name" value="NTF2-like"/>
    <property type="match status" value="1"/>
</dbReference>
<dbReference type="InterPro" id="IPR037401">
    <property type="entry name" value="SnoaL-like"/>
</dbReference>
<dbReference type="Proteomes" id="UP000237105">
    <property type="component" value="Unassembled WGS sequence"/>
</dbReference>
<keyword evidence="1" id="KW-0812">Transmembrane</keyword>
<dbReference type="OrthoDB" id="1886670at2759"/>
<dbReference type="PANTHER" id="PTHR33698">
    <property type="entry name" value="NUCLEAR TRANSPORT FACTOR 2 (NTF2)-LIKE PROTEIN"/>
    <property type="match status" value="1"/>
</dbReference>
<evidence type="ECO:0000259" key="2">
    <source>
        <dbReference type="Pfam" id="PF12680"/>
    </source>
</evidence>
<comment type="caution">
    <text evidence="3">The sequence shown here is derived from an EMBL/GenBank/DDBJ whole genome shotgun (WGS) entry which is preliminary data.</text>
</comment>
<accession>A0A2P5AH73</accession>
<keyword evidence="1" id="KW-0472">Membrane</keyword>
<reference evidence="4" key="1">
    <citation type="submission" date="2016-06" db="EMBL/GenBank/DDBJ databases">
        <title>Parallel loss of symbiosis genes in relatives of nitrogen-fixing non-legume Parasponia.</title>
        <authorList>
            <person name="Van Velzen R."/>
            <person name="Holmer R."/>
            <person name="Bu F."/>
            <person name="Rutten L."/>
            <person name="Van Zeijl A."/>
            <person name="Liu W."/>
            <person name="Santuari L."/>
            <person name="Cao Q."/>
            <person name="Sharma T."/>
            <person name="Shen D."/>
            <person name="Roswanjaya Y."/>
            <person name="Wardhani T."/>
            <person name="Kalhor M.S."/>
            <person name="Jansen J."/>
            <person name="Van den Hoogen J."/>
            <person name="Gungor B."/>
            <person name="Hartog M."/>
            <person name="Hontelez J."/>
            <person name="Verver J."/>
            <person name="Yang W.-C."/>
            <person name="Schijlen E."/>
            <person name="Repin R."/>
            <person name="Schilthuizen M."/>
            <person name="Schranz E."/>
            <person name="Heidstra R."/>
            <person name="Miyata K."/>
            <person name="Fedorova E."/>
            <person name="Kohlen W."/>
            <person name="Bisseling T."/>
            <person name="Smit S."/>
            <person name="Geurts R."/>
        </authorList>
    </citation>
    <scope>NUCLEOTIDE SEQUENCE [LARGE SCALE GENOMIC DNA]</scope>
    <source>
        <strain evidence="4">cv. WU1-14</strain>
    </source>
</reference>
<dbReference type="InterPro" id="IPR032710">
    <property type="entry name" value="NTF2-like_dom_sf"/>
</dbReference>
<dbReference type="Pfam" id="PF12680">
    <property type="entry name" value="SnoaL_2"/>
    <property type="match status" value="1"/>
</dbReference>
<keyword evidence="1" id="KW-1133">Transmembrane helix</keyword>